<evidence type="ECO:0000313" key="1">
    <source>
        <dbReference type="EMBL" id="GBM90231.1"/>
    </source>
</evidence>
<protein>
    <submittedName>
        <fullName evidence="1">Uncharacterized protein</fullName>
    </submittedName>
</protein>
<evidence type="ECO:0000313" key="2">
    <source>
        <dbReference type="Proteomes" id="UP000499080"/>
    </source>
</evidence>
<keyword evidence="2" id="KW-1185">Reference proteome</keyword>
<sequence length="54" mass="5927">DASLSIPLPIKEIFNGKKLKDKCCRLYSCVLSSSCFMVLATSSNHGKSTQFPCE</sequence>
<name>A0A4Y2JIR4_ARAVE</name>
<accession>A0A4Y2JIR4</accession>
<organism evidence="1 2">
    <name type="scientific">Araneus ventricosus</name>
    <name type="common">Orbweaver spider</name>
    <name type="synonym">Epeira ventricosa</name>
    <dbReference type="NCBI Taxonomy" id="182803"/>
    <lineage>
        <taxon>Eukaryota</taxon>
        <taxon>Metazoa</taxon>
        <taxon>Ecdysozoa</taxon>
        <taxon>Arthropoda</taxon>
        <taxon>Chelicerata</taxon>
        <taxon>Arachnida</taxon>
        <taxon>Araneae</taxon>
        <taxon>Araneomorphae</taxon>
        <taxon>Entelegynae</taxon>
        <taxon>Araneoidea</taxon>
        <taxon>Araneidae</taxon>
        <taxon>Araneus</taxon>
    </lineage>
</organism>
<dbReference type="AlphaFoldDB" id="A0A4Y2JIR4"/>
<dbReference type="Proteomes" id="UP000499080">
    <property type="component" value="Unassembled WGS sequence"/>
</dbReference>
<proteinExistence type="predicted"/>
<feature type="non-terminal residue" evidence="1">
    <location>
        <position position="1"/>
    </location>
</feature>
<dbReference type="EMBL" id="BGPR01003603">
    <property type="protein sequence ID" value="GBM90231.1"/>
    <property type="molecule type" value="Genomic_DNA"/>
</dbReference>
<gene>
    <name evidence="1" type="ORF">AVEN_86205_1</name>
</gene>
<reference evidence="1 2" key="1">
    <citation type="journal article" date="2019" name="Sci. Rep.">
        <title>Orb-weaving spider Araneus ventricosus genome elucidates the spidroin gene catalogue.</title>
        <authorList>
            <person name="Kono N."/>
            <person name="Nakamura H."/>
            <person name="Ohtoshi R."/>
            <person name="Moran D.A.P."/>
            <person name="Shinohara A."/>
            <person name="Yoshida Y."/>
            <person name="Fujiwara M."/>
            <person name="Mori M."/>
            <person name="Tomita M."/>
            <person name="Arakawa K."/>
        </authorList>
    </citation>
    <scope>NUCLEOTIDE SEQUENCE [LARGE SCALE GENOMIC DNA]</scope>
</reference>
<comment type="caution">
    <text evidence="1">The sequence shown here is derived from an EMBL/GenBank/DDBJ whole genome shotgun (WGS) entry which is preliminary data.</text>
</comment>